<evidence type="ECO:0000256" key="7">
    <source>
        <dbReference type="ARBA" id="ARBA00022490"/>
    </source>
</evidence>
<dbReference type="PANTHER" id="PTHR45726">
    <property type="entry name" value="LEUKOTRIENE A-4 HYDROLASE"/>
    <property type="match status" value="1"/>
</dbReference>
<dbReference type="InterPro" id="IPR015211">
    <property type="entry name" value="Peptidase_M1_C"/>
</dbReference>
<dbReference type="SUPFAM" id="SSF63737">
    <property type="entry name" value="Leukotriene A4 hydrolase N-terminal domain"/>
    <property type="match status" value="1"/>
</dbReference>
<evidence type="ECO:0000256" key="12">
    <source>
        <dbReference type="ARBA" id="ARBA00023049"/>
    </source>
</evidence>
<comment type="subcellular location">
    <subcellularLocation>
        <location evidence="3">Cytoplasm</location>
    </subcellularLocation>
</comment>
<dbReference type="Pfam" id="PF09127">
    <property type="entry name" value="Leuk-A4-hydro_C"/>
    <property type="match status" value="1"/>
</dbReference>
<dbReference type="InterPro" id="IPR049980">
    <property type="entry name" value="LTA4H_cat"/>
</dbReference>
<dbReference type="Proteomes" id="UP001500831">
    <property type="component" value="Unassembled WGS sequence"/>
</dbReference>
<keyword evidence="8" id="KW-0645">Protease</keyword>
<evidence type="ECO:0000259" key="15">
    <source>
        <dbReference type="SMART" id="SM01263"/>
    </source>
</evidence>
<evidence type="ECO:0000256" key="1">
    <source>
        <dbReference type="ARBA" id="ARBA00000098"/>
    </source>
</evidence>
<reference evidence="16 17" key="1">
    <citation type="journal article" date="2019" name="Int. J. Syst. Evol. Microbiol.">
        <title>The Global Catalogue of Microorganisms (GCM) 10K type strain sequencing project: providing services to taxonomists for standard genome sequencing and annotation.</title>
        <authorList>
            <consortium name="The Broad Institute Genomics Platform"/>
            <consortium name="The Broad Institute Genome Sequencing Center for Infectious Disease"/>
            <person name="Wu L."/>
            <person name="Ma J."/>
        </authorList>
    </citation>
    <scope>NUCLEOTIDE SEQUENCE [LARGE SCALE GENOMIC DNA]</scope>
    <source>
        <strain evidence="16 17">JCM 6242</strain>
    </source>
</reference>
<dbReference type="Gene3D" id="1.25.40.320">
    <property type="entry name" value="Peptidase M1, leukotriene A4 hydrolase/aminopeptidase C-terminal domain"/>
    <property type="match status" value="1"/>
</dbReference>
<dbReference type="InterPro" id="IPR016024">
    <property type="entry name" value="ARM-type_fold"/>
</dbReference>
<evidence type="ECO:0000256" key="11">
    <source>
        <dbReference type="ARBA" id="ARBA00022833"/>
    </source>
</evidence>
<organism evidence="16 17">
    <name type="scientific">Streptosporangium fragile</name>
    <dbReference type="NCBI Taxonomy" id="46186"/>
    <lineage>
        <taxon>Bacteria</taxon>
        <taxon>Bacillati</taxon>
        <taxon>Actinomycetota</taxon>
        <taxon>Actinomycetes</taxon>
        <taxon>Streptosporangiales</taxon>
        <taxon>Streptosporangiaceae</taxon>
        <taxon>Streptosporangium</taxon>
    </lineage>
</organism>
<dbReference type="Pfam" id="PF17900">
    <property type="entry name" value="Peptidase_M1_N"/>
    <property type="match status" value="1"/>
</dbReference>
<dbReference type="InterPro" id="IPR034015">
    <property type="entry name" value="M1_LTA4H"/>
</dbReference>
<comment type="caution">
    <text evidence="16">The sequence shown here is derived from an EMBL/GenBank/DDBJ whole genome shotgun (WGS) entry which is preliminary data.</text>
</comment>
<comment type="similarity">
    <text evidence="4">Belongs to the peptidase M1 family.</text>
</comment>
<dbReference type="CDD" id="cd09599">
    <property type="entry name" value="M1_LTA4H"/>
    <property type="match status" value="1"/>
</dbReference>
<dbReference type="InterPro" id="IPR038502">
    <property type="entry name" value="M1_LTA-4_hydro/amino_C_sf"/>
</dbReference>
<accession>A0ABN3W363</accession>
<dbReference type="InterPro" id="IPR045357">
    <property type="entry name" value="Aminopeptidase_N-like_N"/>
</dbReference>
<dbReference type="InterPro" id="IPR014782">
    <property type="entry name" value="Peptidase_M1_dom"/>
</dbReference>
<feature type="domain" description="Peptidase M1 leukotriene A4 hydrolase/aminopeptidase C-terminal" evidence="15">
    <location>
        <begin position="441"/>
        <end position="577"/>
    </location>
</feature>
<evidence type="ECO:0000256" key="4">
    <source>
        <dbReference type="ARBA" id="ARBA00010136"/>
    </source>
</evidence>
<dbReference type="SMART" id="SM01263">
    <property type="entry name" value="Leuk-A4-hydro_C"/>
    <property type="match status" value="1"/>
</dbReference>
<evidence type="ECO:0000313" key="16">
    <source>
        <dbReference type="EMBL" id="GAA2888207.1"/>
    </source>
</evidence>
<sequence>MALPDPHSYRDDTQPTVEHLRWDVRADFTSRVLDAVAELRLAGARPGPIDLDTRDLEITSVTAGGAEVAWELADPDPVMGSRLRIELPDGAGTVRIAYRTSPGSTALQWCVPEQTADGTHPFLYSQCQTIHARSMVPIQDTPAVRFSYEATLRVPAELTALMSATSTSVSTSGDEGVYGFRQDQTMPSYLLALAVGRLDGKEIGPRSIVWAEPSVLEAAAWEFAEVERMVATAEEILGPYAWDRVDLLVLPPSYPYGGMENPQLIFLTPTLITGDRSLVGLLAHEIAHAWTGNLVTAASLDHFWVNEGFTIYAEREITSRMVGRDLTELQAAVGRSDLEADLRYLADRPELTRLRLRLNGVNPDVASSYVALEKGYLFLRAIAESVGADRFGRFLRDYLDTFRFRSLTGEEVVAHARAELSDAVDYDEWLFGTGLPDDAPAIVSPLLDAVRAIGQAAPDEETAGRWSADEWQAYLAGLRAPLPAELMEELDARFALTASANQEILRLWLLVALRSGYAPAVPAAIDLLGRVGRLKFLKPLYDALADDPATRGPAEECFARNRGRYHPIATTVITARLEKSAQAAPEGQPA</sequence>
<evidence type="ECO:0000256" key="5">
    <source>
        <dbReference type="ARBA" id="ARBA00012564"/>
    </source>
</evidence>
<dbReference type="Gene3D" id="2.60.40.1730">
    <property type="entry name" value="tricorn interacting facor f3 domain"/>
    <property type="match status" value="1"/>
</dbReference>
<protein>
    <recommendedName>
        <fullName evidence="6">Aminopeptidase N</fullName>
        <ecNumber evidence="5">3.4.11.2</ecNumber>
    </recommendedName>
    <alternativeName>
        <fullName evidence="13">Alanine aminopeptidase</fullName>
    </alternativeName>
    <alternativeName>
        <fullName evidence="14">Lysyl aminopeptidase</fullName>
    </alternativeName>
</protein>
<dbReference type="InterPro" id="IPR001930">
    <property type="entry name" value="Peptidase_M1"/>
</dbReference>
<dbReference type="SUPFAM" id="SSF55486">
    <property type="entry name" value="Metalloproteases ('zincins'), catalytic domain"/>
    <property type="match status" value="1"/>
</dbReference>
<keyword evidence="12" id="KW-0482">Metalloprotease</keyword>
<dbReference type="RefSeq" id="WP_344976814.1">
    <property type="nucleotide sequence ID" value="NZ_BAAAVI010000042.1"/>
</dbReference>
<dbReference type="Pfam" id="PF01433">
    <property type="entry name" value="Peptidase_M1"/>
    <property type="match status" value="1"/>
</dbReference>
<keyword evidence="17" id="KW-1185">Reference proteome</keyword>
<keyword evidence="10" id="KW-0378">Hydrolase</keyword>
<keyword evidence="9" id="KW-0479">Metal-binding</keyword>
<name>A0ABN3W363_9ACTN</name>
<dbReference type="Gene3D" id="1.10.390.10">
    <property type="entry name" value="Neutral Protease Domain 2"/>
    <property type="match status" value="1"/>
</dbReference>
<dbReference type="InterPro" id="IPR042097">
    <property type="entry name" value="Aminopeptidase_N-like_N_sf"/>
</dbReference>
<evidence type="ECO:0000256" key="9">
    <source>
        <dbReference type="ARBA" id="ARBA00022723"/>
    </source>
</evidence>
<evidence type="ECO:0000313" key="17">
    <source>
        <dbReference type="Proteomes" id="UP001500831"/>
    </source>
</evidence>
<evidence type="ECO:0000256" key="3">
    <source>
        <dbReference type="ARBA" id="ARBA00004496"/>
    </source>
</evidence>
<dbReference type="InterPro" id="IPR027268">
    <property type="entry name" value="Peptidase_M4/M1_CTD_sf"/>
</dbReference>
<keyword evidence="7" id="KW-0963">Cytoplasm</keyword>
<evidence type="ECO:0000256" key="13">
    <source>
        <dbReference type="ARBA" id="ARBA00029811"/>
    </source>
</evidence>
<evidence type="ECO:0000256" key="14">
    <source>
        <dbReference type="ARBA" id="ARBA00031533"/>
    </source>
</evidence>
<comment type="catalytic activity">
    <reaction evidence="1">
        <text>Release of an N-terminal amino acid, Xaa-|-Yaa- from a peptide, amide or arylamide. Xaa is preferably Ala, but may be most amino acids including Pro (slow action). When a terminal hydrophobic residue is followed by a prolyl residue, the two may be released as an intact Xaa-Pro dipeptide.</text>
        <dbReference type="EC" id="3.4.11.2"/>
    </reaction>
</comment>
<evidence type="ECO:0000256" key="2">
    <source>
        <dbReference type="ARBA" id="ARBA00001947"/>
    </source>
</evidence>
<dbReference type="EMBL" id="BAAAVI010000042">
    <property type="protein sequence ID" value="GAA2888207.1"/>
    <property type="molecule type" value="Genomic_DNA"/>
</dbReference>
<dbReference type="EC" id="3.4.11.2" evidence="5"/>
<dbReference type="Gene3D" id="3.30.2010.30">
    <property type="match status" value="1"/>
</dbReference>
<proteinExistence type="inferred from homology"/>
<keyword evidence="11" id="KW-0862">Zinc</keyword>
<evidence type="ECO:0000256" key="10">
    <source>
        <dbReference type="ARBA" id="ARBA00022801"/>
    </source>
</evidence>
<evidence type="ECO:0000256" key="6">
    <source>
        <dbReference type="ARBA" id="ARBA00015611"/>
    </source>
</evidence>
<comment type="cofactor">
    <cofactor evidence="2">
        <name>Zn(2+)</name>
        <dbReference type="ChEBI" id="CHEBI:29105"/>
    </cofactor>
</comment>
<dbReference type="SUPFAM" id="SSF48371">
    <property type="entry name" value="ARM repeat"/>
    <property type="match status" value="1"/>
</dbReference>
<evidence type="ECO:0000256" key="8">
    <source>
        <dbReference type="ARBA" id="ARBA00022670"/>
    </source>
</evidence>
<gene>
    <name evidence="16" type="ORF">GCM10010517_52150</name>
</gene>
<dbReference type="PANTHER" id="PTHR45726:SF3">
    <property type="entry name" value="LEUKOTRIENE A-4 HYDROLASE"/>
    <property type="match status" value="1"/>
</dbReference>
<dbReference type="PRINTS" id="PR00756">
    <property type="entry name" value="ALADIPTASE"/>
</dbReference>